<dbReference type="InterPro" id="IPR004841">
    <property type="entry name" value="AA-permease/SLC12A_dom"/>
</dbReference>
<keyword evidence="4" id="KW-0029">Amino-acid transport</keyword>
<sequence>MKGDNRQPSLAEQLSPPSPVVPGSEKQQQQHLSSSSSSSDKEACKPATSLGAGASESTRRGLKSRHAQMIALGGSIGTGLFVGSGQGLKMGGPAFLLVCYSIITLLLYGVATGVGEISAYLPVRGSGVAYYGHRFVSRSLGFTLGWLYWYIFSLGIAGEITITTIVIQYWESPVPTAAWYTIIAVVIIACNFFPVAIYGEAEFWFATTKIIAIIGLLLLTVILFFGGGPAREPLYFANWAHPAPVNTYLLDGGVGRLCAFLGTLTFSVYAFIFAPEMLVATAGEMQSPRRNMPKATKRYFWRLVIFYLLGVLAIGILVRSDNAGLLSPGNTAAASPWALGIKAAGIPVLDSIINAVIVLSAWSTGNSFLYVASRALYSLALSGNAPRIFARCTKHGIPHYATALSACFAALAYMNLGSTGSVVFNWLVNIVNTGAFQSWICCCFIYLRFHKAANLQNVTVANGQLPYRSRFQPYAAWISGIVFSLLLLLNGFKVFVKGNWDTPTFITSYIGIAIFAALFLGHKFTMGRKDPWMVPLHEMDLYTGLEDVMAAELPPSPPIKWWQVWRILFE</sequence>
<keyword evidence="11" id="KW-1185">Reference proteome</keyword>
<feature type="transmembrane region" description="Helical" evidence="8">
    <location>
        <begin position="299"/>
        <end position="318"/>
    </location>
</feature>
<dbReference type="PIRSF" id="PIRSF006060">
    <property type="entry name" value="AA_transporter"/>
    <property type="match status" value="1"/>
</dbReference>
<accession>A0AAW0S8E9</accession>
<protein>
    <recommendedName>
        <fullName evidence="9">Amino acid permease/ SLC12A domain-containing protein</fullName>
    </recommendedName>
</protein>
<name>A0AAW0S8E9_9HYPO</name>
<comment type="subcellular location">
    <subcellularLocation>
        <location evidence="1">Membrane</location>
        <topology evidence="1">Multi-pass membrane protein</topology>
    </subcellularLocation>
</comment>
<feature type="region of interest" description="Disordered" evidence="7">
    <location>
        <begin position="1"/>
        <end position="59"/>
    </location>
</feature>
<feature type="domain" description="Amino acid permease/ SLC12A" evidence="9">
    <location>
        <begin position="66"/>
        <end position="531"/>
    </location>
</feature>
<dbReference type="EMBL" id="JAAHCF010000002">
    <property type="protein sequence ID" value="KAK8150929.1"/>
    <property type="molecule type" value="Genomic_DNA"/>
</dbReference>
<keyword evidence="5 8" id="KW-1133">Transmembrane helix</keyword>
<dbReference type="PANTHER" id="PTHR43341">
    <property type="entry name" value="AMINO ACID PERMEASE"/>
    <property type="match status" value="1"/>
</dbReference>
<gene>
    <name evidence="10" type="ORF">G3M48_002819</name>
</gene>
<evidence type="ECO:0000259" key="9">
    <source>
        <dbReference type="Pfam" id="PF00324"/>
    </source>
</evidence>
<dbReference type="InterPro" id="IPR050524">
    <property type="entry name" value="APC_YAT"/>
</dbReference>
<proteinExistence type="predicted"/>
<comment type="caution">
    <text evidence="10">The sequence shown here is derived from an EMBL/GenBank/DDBJ whole genome shotgun (WGS) entry which is preliminary data.</text>
</comment>
<dbReference type="Gene3D" id="1.20.1740.10">
    <property type="entry name" value="Amino acid/polyamine transporter I"/>
    <property type="match status" value="1"/>
</dbReference>
<feature type="transmembrane region" description="Helical" evidence="8">
    <location>
        <begin position="147"/>
        <end position="170"/>
    </location>
</feature>
<evidence type="ECO:0000256" key="7">
    <source>
        <dbReference type="SAM" id="MobiDB-lite"/>
    </source>
</evidence>
<evidence type="ECO:0000256" key="2">
    <source>
        <dbReference type="ARBA" id="ARBA00022448"/>
    </source>
</evidence>
<feature type="transmembrane region" description="Helical" evidence="8">
    <location>
        <begin position="69"/>
        <end position="88"/>
    </location>
</feature>
<dbReference type="GO" id="GO:0016020">
    <property type="term" value="C:membrane"/>
    <property type="evidence" value="ECO:0007669"/>
    <property type="project" value="UniProtKB-SubCell"/>
</dbReference>
<feature type="transmembrane region" description="Helical" evidence="8">
    <location>
        <begin position="352"/>
        <end position="377"/>
    </location>
</feature>
<evidence type="ECO:0000256" key="3">
    <source>
        <dbReference type="ARBA" id="ARBA00022692"/>
    </source>
</evidence>
<keyword evidence="2" id="KW-0813">Transport</keyword>
<feature type="transmembrane region" description="Helical" evidence="8">
    <location>
        <begin position="210"/>
        <end position="230"/>
    </location>
</feature>
<dbReference type="PANTHER" id="PTHR43341:SF38">
    <property type="entry name" value="PROLINE TRANSPORTER (EUROFUNG)"/>
    <property type="match status" value="1"/>
</dbReference>
<keyword evidence="6 8" id="KW-0472">Membrane</keyword>
<organism evidence="10 11">
    <name type="scientific">Beauveria asiatica</name>
    <dbReference type="NCBI Taxonomy" id="1069075"/>
    <lineage>
        <taxon>Eukaryota</taxon>
        <taxon>Fungi</taxon>
        <taxon>Dikarya</taxon>
        <taxon>Ascomycota</taxon>
        <taxon>Pezizomycotina</taxon>
        <taxon>Sordariomycetes</taxon>
        <taxon>Hypocreomycetidae</taxon>
        <taxon>Hypocreales</taxon>
        <taxon>Cordycipitaceae</taxon>
        <taxon>Beauveria</taxon>
    </lineage>
</organism>
<feature type="compositionally biased region" description="Polar residues" evidence="7">
    <location>
        <begin position="1"/>
        <end position="12"/>
    </location>
</feature>
<feature type="transmembrane region" description="Helical" evidence="8">
    <location>
        <begin position="502"/>
        <end position="521"/>
    </location>
</feature>
<evidence type="ECO:0000313" key="11">
    <source>
        <dbReference type="Proteomes" id="UP001397290"/>
    </source>
</evidence>
<evidence type="ECO:0000313" key="10">
    <source>
        <dbReference type="EMBL" id="KAK8150929.1"/>
    </source>
</evidence>
<dbReference type="InterPro" id="IPR004840">
    <property type="entry name" value="Amino_acid_permease_CS"/>
</dbReference>
<feature type="transmembrane region" description="Helical" evidence="8">
    <location>
        <begin position="94"/>
        <end position="114"/>
    </location>
</feature>
<dbReference type="GO" id="GO:0015171">
    <property type="term" value="F:amino acid transmembrane transporter activity"/>
    <property type="evidence" value="ECO:0007669"/>
    <property type="project" value="TreeGrafter"/>
</dbReference>
<dbReference type="Pfam" id="PF00324">
    <property type="entry name" value="AA_permease"/>
    <property type="match status" value="1"/>
</dbReference>
<reference evidence="10 11" key="1">
    <citation type="submission" date="2020-02" db="EMBL/GenBank/DDBJ databases">
        <title>Comparative genomics of the hypocrealean fungal genus Beauvera.</title>
        <authorList>
            <person name="Showalter D.N."/>
            <person name="Bushley K.E."/>
            <person name="Rehner S.A."/>
        </authorList>
    </citation>
    <scope>NUCLEOTIDE SEQUENCE [LARGE SCALE GENOMIC DNA]</scope>
    <source>
        <strain evidence="10 11">ARSEF4384</strain>
    </source>
</reference>
<feature type="transmembrane region" description="Helical" evidence="8">
    <location>
        <begin position="254"/>
        <end position="278"/>
    </location>
</feature>
<feature type="transmembrane region" description="Helical" evidence="8">
    <location>
        <begin position="176"/>
        <end position="198"/>
    </location>
</feature>
<evidence type="ECO:0000256" key="1">
    <source>
        <dbReference type="ARBA" id="ARBA00004141"/>
    </source>
</evidence>
<dbReference type="FunFam" id="1.20.1740.10:FF:000001">
    <property type="entry name" value="Amino acid permease"/>
    <property type="match status" value="1"/>
</dbReference>
<evidence type="ECO:0000256" key="5">
    <source>
        <dbReference type="ARBA" id="ARBA00022989"/>
    </source>
</evidence>
<feature type="transmembrane region" description="Helical" evidence="8">
    <location>
        <begin position="474"/>
        <end position="496"/>
    </location>
</feature>
<dbReference type="Proteomes" id="UP001397290">
    <property type="component" value="Unassembled WGS sequence"/>
</dbReference>
<keyword evidence="3 8" id="KW-0812">Transmembrane</keyword>
<evidence type="ECO:0000256" key="6">
    <source>
        <dbReference type="ARBA" id="ARBA00023136"/>
    </source>
</evidence>
<dbReference type="PROSITE" id="PS00218">
    <property type="entry name" value="AMINO_ACID_PERMEASE_1"/>
    <property type="match status" value="1"/>
</dbReference>
<feature type="transmembrane region" description="Helical" evidence="8">
    <location>
        <begin position="426"/>
        <end position="447"/>
    </location>
</feature>
<dbReference type="AlphaFoldDB" id="A0AAW0S8E9"/>
<feature type="transmembrane region" description="Helical" evidence="8">
    <location>
        <begin position="397"/>
        <end position="414"/>
    </location>
</feature>
<evidence type="ECO:0000256" key="4">
    <source>
        <dbReference type="ARBA" id="ARBA00022970"/>
    </source>
</evidence>
<evidence type="ECO:0000256" key="8">
    <source>
        <dbReference type="SAM" id="Phobius"/>
    </source>
</evidence>